<dbReference type="PANTHER" id="PTHR43213:SF5">
    <property type="entry name" value="BIFUNCTIONAL DTTP_UTP PYROPHOSPHATASE_METHYLTRANSFERASE PROTEIN-RELATED"/>
    <property type="match status" value="1"/>
</dbReference>
<dbReference type="PIRSF" id="PIRSF006305">
    <property type="entry name" value="Maf"/>
    <property type="match status" value="1"/>
</dbReference>
<sequence>MLQPLMHKLASQRIILASGSPRRKIILENIGLKFEIIPSTFDENLNKSEFDTPSDYVKQTALGKAMEVAKRLAGDVRPPDLIIGADTIVTMDDKIIEKPANKQHAFDLLKMDKAGGYGIQEAGGTLISKVNGDYFNVMGFPLHKFAKHVVELHKKGYL</sequence>
<evidence type="ECO:0000256" key="2">
    <source>
        <dbReference type="ARBA" id="ARBA00022801"/>
    </source>
</evidence>
<dbReference type="Pfam" id="PF02545">
    <property type="entry name" value="Maf"/>
    <property type="match status" value="2"/>
</dbReference>
<organism evidence="3 4">
    <name type="scientific">Paralvinella palmiformis</name>
    <dbReference type="NCBI Taxonomy" id="53620"/>
    <lineage>
        <taxon>Eukaryota</taxon>
        <taxon>Metazoa</taxon>
        <taxon>Spiralia</taxon>
        <taxon>Lophotrochozoa</taxon>
        <taxon>Annelida</taxon>
        <taxon>Polychaeta</taxon>
        <taxon>Sedentaria</taxon>
        <taxon>Canalipalpata</taxon>
        <taxon>Terebellida</taxon>
        <taxon>Terebelliformia</taxon>
        <taxon>Alvinellidae</taxon>
        <taxon>Paralvinella</taxon>
    </lineage>
</organism>
<dbReference type="AlphaFoldDB" id="A0AAD9JQC4"/>
<dbReference type="EMBL" id="JAODUP010000191">
    <property type="protein sequence ID" value="KAK2157444.1"/>
    <property type="molecule type" value="Genomic_DNA"/>
</dbReference>
<dbReference type="PANTHER" id="PTHR43213">
    <property type="entry name" value="BIFUNCTIONAL DTTP/UTP PYROPHOSPHATASE/METHYLTRANSFERASE PROTEIN-RELATED"/>
    <property type="match status" value="1"/>
</dbReference>
<evidence type="ECO:0000313" key="4">
    <source>
        <dbReference type="Proteomes" id="UP001208570"/>
    </source>
</evidence>
<evidence type="ECO:0008006" key="5">
    <source>
        <dbReference type="Google" id="ProtNLM"/>
    </source>
</evidence>
<dbReference type="InterPro" id="IPR003697">
    <property type="entry name" value="Maf-like"/>
</dbReference>
<gene>
    <name evidence="3" type="ORF">LSH36_191g02012</name>
</gene>
<accession>A0AAD9JQC4</accession>
<comment type="caution">
    <text evidence="3">The sequence shown here is derived from an EMBL/GenBank/DDBJ whole genome shotgun (WGS) entry which is preliminary data.</text>
</comment>
<dbReference type="Proteomes" id="UP001208570">
    <property type="component" value="Unassembled WGS sequence"/>
</dbReference>
<dbReference type="GO" id="GO:0047429">
    <property type="term" value="F:nucleoside triphosphate diphosphatase activity"/>
    <property type="evidence" value="ECO:0007669"/>
    <property type="project" value="InterPro"/>
</dbReference>
<name>A0AAD9JQC4_9ANNE</name>
<dbReference type="InterPro" id="IPR029001">
    <property type="entry name" value="ITPase-like_fam"/>
</dbReference>
<comment type="cofactor">
    <cofactor evidence="1">
        <name>a divalent metal cation</name>
        <dbReference type="ChEBI" id="CHEBI:60240"/>
    </cofactor>
</comment>
<dbReference type="Gene3D" id="3.90.950.10">
    <property type="match status" value="2"/>
</dbReference>
<reference evidence="3" key="1">
    <citation type="journal article" date="2023" name="Mol. Biol. Evol.">
        <title>Third-Generation Sequencing Reveals the Adaptive Role of the Epigenome in Three Deep-Sea Polychaetes.</title>
        <authorList>
            <person name="Perez M."/>
            <person name="Aroh O."/>
            <person name="Sun Y."/>
            <person name="Lan Y."/>
            <person name="Juniper S.K."/>
            <person name="Young C.R."/>
            <person name="Angers B."/>
            <person name="Qian P.Y."/>
        </authorList>
    </citation>
    <scope>NUCLEOTIDE SEQUENCE</scope>
    <source>
        <strain evidence="3">P08H-3</strain>
    </source>
</reference>
<dbReference type="CDD" id="cd00555">
    <property type="entry name" value="Maf"/>
    <property type="match status" value="1"/>
</dbReference>
<evidence type="ECO:0000313" key="3">
    <source>
        <dbReference type="EMBL" id="KAK2157444.1"/>
    </source>
</evidence>
<dbReference type="SUPFAM" id="SSF52972">
    <property type="entry name" value="ITPase-like"/>
    <property type="match status" value="1"/>
</dbReference>
<evidence type="ECO:0000256" key="1">
    <source>
        <dbReference type="ARBA" id="ARBA00001968"/>
    </source>
</evidence>
<keyword evidence="4" id="KW-1185">Reference proteome</keyword>
<proteinExistence type="predicted"/>
<keyword evidence="2" id="KW-0378">Hydrolase</keyword>
<protein>
    <recommendedName>
        <fullName evidence="5">Maf-like protein</fullName>
    </recommendedName>
</protein>